<sequence length="58" mass="6755">MSDNELLLAMSDLLEKKIKAELSPLKSEIQEIKNEQTRINLIIENEIRSNVRFLNRTA</sequence>
<protein>
    <submittedName>
        <fullName evidence="1">Uncharacterized protein</fullName>
    </submittedName>
</protein>
<organism evidence="1 2">
    <name type="scientific">Candidatus Blautia faecigallinarum</name>
    <dbReference type="NCBI Taxonomy" id="2838488"/>
    <lineage>
        <taxon>Bacteria</taxon>
        <taxon>Bacillati</taxon>
        <taxon>Bacillota</taxon>
        <taxon>Clostridia</taxon>
        <taxon>Lachnospirales</taxon>
        <taxon>Lachnospiraceae</taxon>
        <taxon>Blautia</taxon>
    </lineage>
</organism>
<dbReference type="AlphaFoldDB" id="A0A9D2DTQ7"/>
<gene>
    <name evidence="1" type="ORF">IAA21_09985</name>
</gene>
<dbReference type="Proteomes" id="UP000824041">
    <property type="component" value="Unassembled WGS sequence"/>
</dbReference>
<reference evidence="1" key="2">
    <citation type="submission" date="2021-04" db="EMBL/GenBank/DDBJ databases">
        <authorList>
            <person name="Gilroy R."/>
        </authorList>
    </citation>
    <scope>NUCLEOTIDE SEQUENCE</scope>
    <source>
        <strain evidence="1">14324</strain>
    </source>
</reference>
<evidence type="ECO:0000313" key="1">
    <source>
        <dbReference type="EMBL" id="HIZ23107.1"/>
    </source>
</evidence>
<comment type="caution">
    <text evidence="1">The sequence shown here is derived from an EMBL/GenBank/DDBJ whole genome shotgun (WGS) entry which is preliminary data.</text>
</comment>
<name>A0A9D2DTQ7_9FIRM</name>
<dbReference type="EMBL" id="DXBU01000135">
    <property type="protein sequence ID" value="HIZ23107.1"/>
    <property type="molecule type" value="Genomic_DNA"/>
</dbReference>
<accession>A0A9D2DTQ7</accession>
<evidence type="ECO:0000313" key="2">
    <source>
        <dbReference type="Proteomes" id="UP000824041"/>
    </source>
</evidence>
<reference evidence="1" key="1">
    <citation type="journal article" date="2021" name="PeerJ">
        <title>Extensive microbial diversity within the chicken gut microbiome revealed by metagenomics and culture.</title>
        <authorList>
            <person name="Gilroy R."/>
            <person name="Ravi A."/>
            <person name="Getino M."/>
            <person name="Pursley I."/>
            <person name="Horton D.L."/>
            <person name="Alikhan N.F."/>
            <person name="Baker D."/>
            <person name="Gharbi K."/>
            <person name="Hall N."/>
            <person name="Watson M."/>
            <person name="Adriaenssens E.M."/>
            <person name="Foster-Nyarko E."/>
            <person name="Jarju S."/>
            <person name="Secka A."/>
            <person name="Antonio M."/>
            <person name="Oren A."/>
            <person name="Chaudhuri R.R."/>
            <person name="La Ragione R."/>
            <person name="Hildebrand F."/>
            <person name="Pallen M.J."/>
        </authorList>
    </citation>
    <scope>NUCLEOTIDE SEQUENCE</scope>
    <source>
        <strain evidence="1">14324</strain>
    </source>
</reference>
<proteinExistence type="predicted"/>